<evidence type="ECO:0000313" key="2">
    <source>
        <dbReference type="Proteomes" id="UP000075683"/>
    </source>
</evidence>
<dbReference type="STRING" id="301148.B4135_0620"/>
<comment type="caution">
    <text evidence="1">The sequence shown here is derived from an EMBL/GenBank/DDBJ whole genome shotgun (WGS) entry which is preliminary data.</text>
</comment>
<proteinExistence type="predicted"/>
<organism evidence="1 2">
    <name type="scientific">Caldibacillus debilis</name>
    <dbReference type="NCBI Taxonomy" id="301148"/>
    <lineage>
        <taxon>Bacteria</taxon>
        <taxon>Bacillati</taxon>
        <taxon>Bacillota</taxon>
        <taxon>Bacilli</taxon>
        <taxon>Bacillales</taxon>
        <taxon>Bacillaceae</taxon>
        <taxon>Caldibacillus</taxon>
    </lineage>
</organism>
<dbReference type="Proteomes" id="UP000075683">
    <property type="component" value="Unassembled WGS sequence"/>
</dbReference>
<dbReference type="AlphaFoldDB" id="A0A150MF30"/>
<dbReference type="EMBL" id="LQYT01000002">
    <property type="protein sequence ID" value="KYD23091.1"/>
    <property type="molecule type" value="Genomic_DNA"/>
</dbReference>
<gene>
    <name evidence="1" type="ORF">B4135_0620</name>
</gene>
<accession>A0A150MF30</accession>
<name>A0A150MF30_9BACI</name>
<reference evidence="1 2" key="1">
    <citation type="submission" date="2016-01" db="EMBL/GenBank/DDBJ databases">
        <title>Draft Genome Sequences of Seven Thermophilic Sporeformers Isolated from Foods.</title>
        <authorList>
            <person name="Berendsen E.M."/>
            <person name="Wells-Bennik M.H."/>
            <person name="Krawcyk A.O."/>
            <person name="De Jong A."/>
            <person name="Holsappel S."/>
            <person name="Eijlander R.T."/>
            <person name="Kuipers O.P."/>
        </authorList>
    </citation>
    <scope>NUCLEOTIDE SEQUENCE [LARGE SCALE GENOMIC DNA]</scope>
    <source>
        <strain evidence="1 2">B4135</strain>
    </source>
</reference>
<evidence type="ECO:0000313" key="1">
    <source>
        <dbReference type="EMBL" id="KYD23091.1"/>
    </source>
</evidence>
<protein>
    <submittedName>
        <fullName evidence="1">Uncharacterized protein</fullName>
    </submittedName>
</protein>
<sequence length="61" mass="6841">MLTGQKIFLCIAARILGANFTVEFSLVFSDAKTGGGFKIFSEFSIKQRKNKTRHWQTAKTA</sequence>